<name>A0A0B7I9U5_9FLAO</name>
<comment type="subcellular location">
    <subcellularLocation>
        <location evidence="1">Endomembrane system</location>
        <topology evidence="1">Multi-pass membrane protein</topology>
    </subcellularLocation>
</comment>
<keyword evidence="3" id="KW-1133">Transmembrane helix</keyword>
<sequence length="140" mass="15753">MKDKKEKILDKSLKLLQKFSKQKVSEEDLTTAESKSVNLKEKVTDFKLLLSMFKDGISGGYPISKTTLAVLAGVILYVVSPIDTIPDLFPMIGWTDDITVVIFVVNRLSHEIQNYKKWRTATGKNLTPPESESFAFKKGI</sequence>
<evidence type="ECO:0000256" key="1">
    <source>
        <dbReference type="ARBA" id="ARBA00004127"/>
    </source>
</evidence>
<accession>A0A0B7I9U5</accession>
<dbReference type="GO" id="GO:0012505">
    <property type="term" value="C:endomembrane system"/>
    <property type="evidence" value="ECO:0007669"/>
    <property type="project" value="UniProtKB-SubCell"/>
</dbReference>
<dbReference type="Pfam" id="PF06803">
    <property type="entry name" value="DUF1232"/>
    <property type="match status" value="1"/>
</dbReference>
<dbReference type="InterPro" id="IPR010652">
    <property type="entry name" value="DUF1232"/>
</dbReference>
<dbReference type="EMBL" id="CDOK01000089">
    <property type="protein sequence ID" value="CEN48691.1"/>
    <property type="molecule type" value="Genomic_DNA"/>
</dbReference>
<proteinExistence type="predicted"/>
<keyword evidence="4" id="KW-0472">Membrane</keyword>
<evidence type="ECO:0000256" key="3">
    <source>
        <dbReference type="ARBA" id="ARBA00022989"/>
    </source>
</evidence>
<evidence type="ECO:0000256" key="4">
    <source>
        <dbReference type="ARBA" id="ARBA00023136"/>
    </source>
</evidence>
<evidence type="ECO:0000313" key="5">
    <source>
        <dbReference type="EMBL" id="CEN48691.1"/>
    </source>
</evidence>
<keyword evidence="2" id="KW-0812">Transmembrane</keyword>
<evidence type="ECO:0000313" key="6">
    <source>
        <dbReference type="Proteomes" id="UP000039370"/>
    </source>
</evidence>
<evidence type="ECO:0000256" key="2">
    <source>
        <dbReference type="ARBA" id="ARBA00022692"/>
    </source>
</evidence>
<reference evidence="6" key="1">
    <citation type="submission" date="2015-01" db="EMBL/GenBank/DDBJ databases">
        <authorList>
            <person name="MANFREDI Pablo"/>
        </authorList>
    </citation>
    <scope>NUCLEOTIDE SEQUENCE [LARGE SCALE GENOMIC DNA]</scope>
    <source>
        <strain evidence="6">Cc11</strain>
    </source>
</reference>
<organism evidence="5 6">
    <name type="scientific">Capnocytophaga canimorsus</name>
    <dbReference type="NCBI Taxonomy" id="28188"/>
    <lineage>
        <taxon>Bacteria</taxon>
        <taxon>Pseudomonadati</taxon>
        <taxon>Bacteroidota</taxon>
        <taxon>Flavobacteriia</taxon>
        <taxon>Flavobacteriales</taxon>
        <taxon>Flavobacteriaceae</taxon>
        <taxon>Capnocytophaga</taxon>
    </lineage>
</organism>
<gene>
    <name evidence="5" type="ORF">CCAN11_1790004</name>
</gene>
<dbReference type="RefSeq" id="WP_041985440.1">
    <property type="nucleotide sequence ID" value="NZ_BQMG01000015.1"/>
</dbReference>
<dbReference type="Proteomes" id="UP000039370">
    <property type="component" value="Unassembled WGS sequence"/>
</dbReference>
<protein>
    <submittedName>
        <fullName evidence="5">Uncharacterized membrane protein ykvA</fullName>
    </submittedName>
</protein>
<dbReference type="AlphaFoldDB" id="A0A0B7I9U5"/>
<dbReference type="GeneID" id="95972393"/>